<dbReference type="InterPro" id="IPR015883">
    <property type="entry name" value="Glyco_hydro_20_cat"/>
</dbReference>
<dbReference type="Gene3D" id="3.20.20.80">
    <property type="entry name" value="Glycosidases"/>
    <property type="match status" value="1"/>
</dbReference>
<keyword evidence="5" id="KW-0325">Glycoprotein</keyword>
<reference evidence="12 13" key="1">
    <citation type="submission" date="2020-12" db="EMBL/GenBank/DDBJ databases">
        <title>Metabolic potential, ecology and presence of endohyphal bacteria is reflected in genomic diversity of Mucoromycotina.</title>
        <authorList>
            <person name="Muszewska A."/>
            <person name="Okrasinska A."/>
            <person name="Steczkiewicz K."/>
            <person name="Drgas O."/>
            <person name="Orlowska M."/>
            <person name="Perlinska-Lenart U."/>
            <person name="Aleksandrzak-Piekarczyk T."/>
            <person name="Szatraj K."/>
            <person name="Zielenkiewicz U."/>
            <person name="Pilsyk S."/>
            <person name="Malc E."/>
            <person name="Mieczkowski P."/>
            <person name="Kruszewska J.S."/>
            <person name="Biernat P."/>
            <person name="Pawlowska J."/>
        </authorList>
    </citation>
    <scope>NUCLEOTIDE SEQUENCE [LARGE SCALE GENOMIC DNA]</scope>
    <source>
        <strain evidence="12 13">CBS 142.35</strain>
    </source>
</reference>
<dbReference type="OrthoDB" id="428480at2759"/>
<evidence type="ECO:0000256" key="4">
    <source>
        <dbReference type="ARBA" id="ARBA00022801"/>
    </source>
</evidence>
<dbReference type="FunFam" id="3.20.20.80:FF:000063">
    <property type="entry name" value="Beta-hexosaminidase"/>
    <property type="match status" value="1"/>
</dbReference>
<evidence type="ECO:0000256" key="9">
    <source>
        <dbReference type="SAM" id="SignalP"/>
    </source>
</evidence>
<dbReference type="PANTHER" id="PTHR22600">
    <property type="entry name" value="BETA-HEXOSAMINIDASE"/>
    <property type="match status" value="1"/>
</dbReference>
<evidence type="ECO:0000259" key="10">
    <source>
        <dbReference type="Pfam" id="PF00728"/>
    </source>
</evidence>
<dbReference type="SUPFAM" id="SSF51445">
    <property type="entry name" value="(Trans)glycosidases"/>
    <property type="match status" value="1"/>
</dbReference>
<dbReference type="EC" id="3.2.1.52" evidence="7"/>
<protein>
    <recommendedName>
        <fullName evidence="7">Beta-hexosaminidase</fullName>
        <ecNumber evidence="7">3.2.1.52</ecNumber>
    </recommendedName>
</protein>
<evidence type="ECO:0000256" key="8">
    <source>
        <dbReference type="PIRSR" id="PIRSR001093-1"/>
    </source>
</evidence>
<dbReference type="AlphaFoldDB" id="A0A8H7S8Z0"/>
<dbReference type="Pfam" id="PF00728">
    <property type="entry name" value="Glyco_hydro_20"/>
    <property type="match status" value="1"/>
</dbReference>
<comment type="caution">
    <text evidence="12">The sequence shown here is derived from an EMBL/GenBank/DDBJ whole genome shotgun (WGS) entry which is preliminary data.</text>
</comment>
<dbReference type="GO" id="GO:0016020">
    <property type="term" value="C:membrane"/>
    <property type="evidence" value="ECO:0007669"/>
    <property type="project" value="TreeGrafter"/>
</dbReference>
<dbReference type="Gene3D" id="3.30.379.10">
    <property type="entry name" value="Chitobiase/beta-hexosaminidase domain 2-like"/>
    <property type="match status" value="1"/>
</dbReference>
<dbReference type="InterPro" id="IPR025705">
    <property type="entry name" value="Beta_hexosaminidase_sua/sub"/>
</dbReference>
<dbReference type="GO" id="GO:0004563">
    <property type="term" value="F:beta-N-acetylhexosaminidase activity"/>
    <property type="evidence" value="ECO:0007669"/>
    <property type="project" value="UniProtKB-EC"/>
</dbReference>
<evidence type="ECO:0000256" key="1">
    <source>
        <dbReference type="ARBA" id="ARBA00001231"/>
    </source>
</evidence>
<evidence type="ECO:0000256" key="2">
    <source>
        <dbReference type="ARBA" id="ARBA00006285"/>
    </source>
</evidence>
<sequence length="573" mass="64863">MKFTSLTFISSLFLAATTVQAKTWLLPIPQSVEWTGHAAPLSHRFTIRGGDNNKHVRKAAKRYTDLIFKERWVKVQVDYEKETLESSKDALTSLDIIVDDNKALLDYGIDESYSLEIPQQGGKATLSAPTWVGALRGLETFSQLVEADHGNKKKLIAHTVSITDAPSYPHRGVSFDTSRNYFPVEDILRTLDAMSYNKMNVLHWHATDAQSWPLESKSHPELSINGAYSAHEVYGPKQVKQVLDHAESLGIRVVLEIDMPAHTGIIAETYPDYIIGYHEFWAKYAPEPPAGQIDLLNEDAWEMVKDLVKEGTETFPDSFYHTGGDEINAACYELDENIVNYTKEHNMTTHELWFDWTNKLVDYVTNDLKKRPIVWEDPIRDGGSLPENVVVQVWTAPPQNYTSKGHDVIVSNSDYFYLDCGNGGWVGNDPRYISPTQQATPDDIFNYGGTGGSWCAPYHTWQRMYTFDPTYGIPEDSPGKIIGGEVCMWNEQGGPTVLDSKLWPRSGAAAELWWSGGYDKEGERRTVRQLQPRILDWNYRLVSRGIAAQPLQPLWCLRHPERCDLEDPAEAKD</sequence>
<feature type="active site" description="Proton donor" evidence="8">
    <location>
        <position position="326"/>
    </location>
</feature>
<keyword evidence="6 7" id="KW-0326">Glycosidase</keyword>
<keyword evidence="4 7" id="KW-0378">Hydrolase</keyword>
<evidence type="ECO:0000259" key="11">
    <source>
        <dbReference type="Pfam" id="PF14845"/>
    </source>
</evidence>
<feature type="chain" id="PRO_5034017642" description="Beta-hexosaminidase" evidence="9">
    <location>
        <begin position="22"/>
        <end position="573"/>
    </location>
</feature>
<dbReference type="PANTHER" id="PTHR22600:SF26">
    <property type="entry name" value="BETA-N-ACETYLHEXOSAMINIDASE"/>
    <property type="match status" value="1"/>
</dbReference>
<organism evidence="12 13">
    <name type="scientific">Circinella minor</name>
    <dbReference type="NCBI Taxonomy" id="1195481"/>
    <lineage>
        <taxon>Eukaryota</taxon>
        <taxon>Fungi</taxon>
        <taxon>Fungi incertae sedis</taxon>
        <taxon>Mucoromycota</taxon>
        <taxon>Mucoromycotina</taxon>
        <taxon>Mucoromycetes</taxon>
        <taxon>Mucorales</taxon>
        <taxon>Lichtheimiaceae</taxon>
        <taxon>Circinella</taxon>
    </lineage>
</organism>
<feature type="signal peptide" evidence="9">
    <location>
        <begin position="1"/>
        <end position="21"/>
    </location>
</feature>
<evidence type="ECO:0000256" key="6">
    <source>
        <dbReference type="ARBA" id="ARBA00023295"/>
    </source>
</evidence>
<dbReference type="GO" id="GO:0030203">
    <property type="term" value="P:glycosaminoglycan metabolic process"/>
    <property type="evidence" value="ECO:0007669"/>
    <property type="project" value="TreeGrafter"/>
</dbReference>
<accession>A0A8H7S8Z0</accession>
<dbReference type="InterPro" id="IPR029018">
    <property type="entry name" value="Hex-like_dom2"/>
</dbReference>
<keyword evidence="13" id="KW-1185">Reference proteome</keyword>
<dbReference type="InterPro" id="IPR017853">
    <property type="entry name" value="GH"/>
</dbReference>
<dbReference type="GO" id="GO:0005975">
    <property type="term" value="P:carbohydrate metabolic process"/>
    <property type="evidence" value="ECO:0007669"/>
    <property type="project" value="InterPro"/>
</dbReference>
<dbReference type="InterPro" id="IPR029019">
    <property type="entry name" value="HEX_eukaryotic_N"/>
</dbReference>
<keyword evidence="3 9" id="KW-0732">Signal</keyword>
<dbReference type="PRINTS" id="PR00738">
    <property type="entry name" value="GLHYDRLASE20"/>
</dbReference>
<proteinExistence type="inferred from homology"/>
<evidence type="ECO:0000313" key="13">
    <source>
        <dbReference type="Proteomes" id="UP000646827"/>
    </source>
</evidence>
<dbReference type="EMBL" id="JAEPRB010000047">
    <property type="protein sequence ID" value="KAG2224208.1"/>
    <property type="molecule type" value="Genomic_DNA"/>
</dbReference>
<feature type="domain" description="Glycoside hydrolase family 20 catalytic" evidence="10">
    <location>
        <begin position="168"/>
        <end position="516"/>
    </location>
</feature>
<gene>
    <name evidence="12" type="ORF">INT45_001326</name>
</gene>
<evidence type="ECO:0000256" key="3">
    <source>
        <dbReference type="ARBA" id="ARBA00022729"/>
    </source>
</evidence>
<dbReference type="PIRSF" id="PIRSF001093">
    <property type="entry name" value="B-hxosamndse_ab_euk"/>
    <property type="match status" value="1"/>
</dbReference>
<comment type="similarity">
    <text evidence="2 7">Belongs to the glycosyl hydrolase 20 family.</text>
</comment>
<feature type="domain" description="Beta-hexosaminidase eukaryotic type N-terminal" evidence="11">
    <location>
        <begin position="25"/>
        <end position="144"/>
    </location>
</feature>
<dbReference type="Pfam" id="PF14845">
    <property type="entry name" value="Glycohydro_20b2"/>
    <property type="match status" value="1"/>
</dbReference>
<evidence type="ECO:0000256" key="7">
    <source>
        <dbReference type="PIRNR" id="PIRNR001093"/>
    </source>
</evidence>
<evidence type="ECO:0000313" key="12">
    <source>
        <dbReference type="EMBL" id="KAG2224208.1"/>
    </source>
</evidence>
<evidence type="ECO:0000256" key="5">
    <source>
        <dbReference type="ARBA" id="ARBA00023180"/>
    </source>
</evidence>
<dbReference type="SUPFAM" id="SSF55545">
    <property type="entry name" value="beta-N-acetylhexosaminidase-like domain"/>
    <property type="match status" value="1"/>
</dbReference>
<name>A0A8H7S8Z0_9FUNG</name>
<comment type="catalytic activity">
    <reaction evidence="1 7">
        <text>Hydrolysis of terminal non-reducing N-acetyl-D-hexosamine residues in N-acetyl-beta-D-hexosaminides.</text>
        <dbReference type="EC" id="3.2.1.52"/>
    </reaction>
</comment>
<dbReference type="Proteomes" id="UP000646827">
    <property type="component" value="Unassembled WGS sequence"/>
</dbReference>